<dbReference type="InterPro" id="IPR029058">
    <property type="entry name" value="AB_hydrolase_fold"/>
</dbReference>
<name>A0A9J7DXC5_SPOLT</name>
<dbReference type="InterPro" id="IPR002469">
    <property type="entry name" value="Peptidase_S9B_N"/>
</dbReference>
<keyword evidence="4" id="KW-1185">Reference proteome</keyword>
<gene>
    <name evidence="5" type="primary">LOC111351055</name>
</gene>
<dbReference type="Pfam" id="PF00930">
    <property type="entry name" value="DPPIV_N"/>
    <property type="match status" value="1"/>
</dbReference>
<keyword evidence="1" id="KW-1133">Transmembrane helix</keyword>
<keyword evidence="1" id="KW-0472">Membrane</keyword>
<accession>A0A9J7DXC5</accession>
<evidence type="ECO:0000256" key="1">
    <source>
        <dbReference type="SAM" id="Phobius"/>
    </source>
</evidence>
<dbReference type="KEGG" id="sliu:111351055"/>
<dbReference type="SUPFAM" id="SSF82171">
    <property type="entry name" value="DPP6 N-terminal domain-like"/>
    <property type="match status" value="1"/>
</dbReference>
<proteinExistence type="predicted"/>
<dbReference type="GO" id="GO:0008236">
    <property type="term" value="F:serine-type peptidase activity"/>
    <property type="evidence" value="ECO:0007669"/>
    <property type="project" value="InterPro"/>
</dbReference>
<dbReference type="AlphaFoldDB" id="A0A9J7DXC5"/>
<dbReference type="InterPro" id="IPR001375">
    <property type="entry name" value="Peptidase_S9_cat"/>
</dbReference>
<evidence type="ECO:0000259" key="2">
    <source>
        <dbReference type="Pfam" id="PF00326"/>
    </source>
</evidence>
<dbReference type="GeneID" id="111351055"/>
<dbReference type="PANTHER" id="PTHR11731:SF135">
    <property type="entry name" value="INACTIVE DIPEPTIDYL PEPTIDASE 10-LIKE PROTEIN"/>
    <property type="match status" value="1"/>
</dbReference>
<dbReference type="GO" id="GO:0005886">
    <property type="term" value="C:plasma membrane"/>
    <property type="evidence" value="ECO:0007669"/>
    <property type="project" value="TreeGrafter"/>
</dbReference>
<dbReference type="Pfam" id="PF00326">
    <property type="entry name" value="Peptidase_S9"/>
    <property type="match status" value="1"/>
</dbReference>
<keyword evidence="1" id="KW-0812">Transmembrane</keyword>
<dbReference type="PANTHER" id="PTHR11731">
    <property type="entry name" value="PROTEASE FAMILY S9B,C DIPEPTIDYL-PEPTIDASE IV-RELATED"/>
    <property type="match status" value="1"/>
</dbReference>
<feature type="transmembrane region" description="Helical" evidence="1">
    <location>
        <begin position="105"/>
        <end position="126"/>
    </location>
</feature>
<dbReference type="Gene3D" id="2.140.10.30">
    <property type="entry name" value="Dipeptidylpeptidase IV, N-terminal domain"/>
    <property type="match status" value="1"/>
</dbReference>
<organism evidence="4 5">
    <name type="scientific">Spodoptera litura</name>
    <name type="common">Asian cotton leafworm</name>
    <dbReference type="NCBI Taxonomy" id="69820"/>
    <lineage>
        <taxon>Eukaryota</taxon>
        <taxon>Metazoa</taxon>
        <taxon>Ecdysozoa</taxon>
        <taxon>Arthropoda</taxon>
        <taxon>Hexapoda</taxon>
        <taxon>Insecta</taxon>
        <taxon>Pterygota</taxon>
        <taxon>Neoptera</taxon>
        <taxon>Endopterygota</taxon>
        <taxon>Lepidoptera</taxon>
        <taxon>Glossata</taxon>
        <taxon>Ditrysia</taxon>
        <taxon>Noctuoidea</taxon>
        <taxon>Noctuidae</taxon>
        <taxon>Amphipyrinae</taxon>
        <taxon>Spodoptera</taxon>
    </lineage>
</organism>
<dbReference type="RefSeq" id="XP_022818592.1">
    <property type="nucleotide sequence ID" value="XM_022962824.1"/>
</dbReference>
<sequence>MASSNGKETAKMTASIDSLKLSSKNTSVCSSKHASSESVLSRKDKECLQMQECKKKLLAMEPQIIIRDENVVLRSPPQKKIVMPPTINAEELAAATPTQRNWRGILIALLVIAAVLGLIVFSIALLTPAGDGGRVRGRRPTLHDVLGEHYKPFNGTWLTDEELVFRDRWGGLTLFNVKNFTTRLLMNNSTFRELNAVDFKVSADLKFVLLISDVRPGWRHARLARYHVYDVINRNKIPVSPIEDDRSAPLLQYAEWSPVGATLVFVHDNDIYYKPKVFKTLVCRITNNGVPGVIFNGVPDFLYETEVLRLDKALWFSPDGQTLMYITYNDTLVQAHKYPWYGLDQQEPPAYPTIKALRYPKVNTNNPVVTVNVVSVKTPKYLFSHAIQFTSQVDDSWYVRWTGWTSEKQLAVLLLNRPQNVSLISVCSAVHYNCQDIYRDESDGSRWSGLGSEPVEDDCGWCGSMALVGSKSTIYTTMPVADLPPGGAGGWWRHAVRLTQDSRTTLTLGSYEITQLMGWDERRRYLYVIGTAPEKAGERHLYRVKVPTDPASWPDSPTCLTCPGTDLLPPDATMEPVSEDPEFENVTSSLPAWPTSTVLPHIADENDTLPTECLYNRILFSKNYSYYVQECLGPGPPATFVCSHWGARRAVLWDGRPLSNKFAALAHPQVKDFRVEVQAYRAARVRLLLPPGFRETDDLPLPLVLHVSAQPGGQLVTERWKPSWGWYLAAARNFIVAEIDARGSGGQGEELRTEIYHKLLSVDVEDQIAVLAYLRDNLKMVDGARVGVWGRGYGGGAAAALAADDARNVTRCLAAIAPLTDLRHHNSYWTERYSGHGSTWAGTLGVNAVWRKAGNLPPRRLLLAHAAADLRAPPHHALALARALIRNTALYTHQVYPDEGHNFERSSIHLHKTMEQFFDECFGPVEVADWDTGGVGGLFPFRD</sequence>
<evidence type="ECO:0000313" key="5">
    <source>
        <dbReference type="RefSeq" id="XP_022818592.1"/>
    </source>
</evidence>
<dbReference type="GO" id="GO:0006508">
    <property type="term" value="P:proteolysis"/>
    <property type="evidence" value="ECO:0007669"/>
    <property type="project" value="InterPro"/>
</dbReference>
<feature type="domain" description="Peptidase S9 prolyl oligopeptidase catalytic" evidence="2">
    <location>
        <begin position="723"/>
        <end position="923"/>
    </location>
</feature>
<evidence type="ECO:0000313" key="4">
    <source>
        <dbReference type="Proteomes" id="UP000301870"/>
    </source>
</evidence>
<reference evidence="5" key="1">
    <citation type="submission" date="2025-08" db="UniProtKB">
        <authorList>
            <consortium name="RefSeq"/>
        </authorList>
    </citation>
    <scope>IDENTIFICATION</scope>
    <source>
        <strain evidence="5">Ishihara</strain>
        <tissue evidence="5">Whole body</tissue>
    </source>
</reference>
<dbReference type="OrthoDB" id="16520at2759"/>
<dbReference type="Proteomes" id="UP000301870">
    <property type="component" value="Chromosome 12"/>
</dbReference>
<dbReference type="InterPro" id="IPR050278">
    <property type="entry name" value="Serine_Prot_S9B/DPPIV"/>
</dbReference>
<protein>
    <submittedName>
        <fullName evidence="5">Dipeptidyl aminopeptidase-like protein 6</fullName>
    </submittedName>
</protein>
<evidence type="ECO:0000259" key="3">
    <source>
        <dbReference type="Pfam" id="PF00930"/>
    </source>
</evidence>
<dbReference type="SUPFAM" id="SSF53474">
    <property type="entry name" value="alpha/beta-Hydrolases"/>
    <property type="match status" value="1"/>
</dbReference>
<dbReference type="Gene3D" id="3.40.50.1820">
    <property type="entry name" value="alpha/beta hydrolase"/>
    <property type="match status" value="1"/>
</dbReference>
<feature type="domain" description="Dipeptidylpeptidase IV N-terminal" evidence="3">
    <location>
        <begin position="202"/>
        <end position="565"/>
    </location>
</feature>